<proteinExistence type="predicted"/>
<evidence type="ECO:0000313" key="3">
    <source>
        <dbReference type="Proteomes" id="UP000291822"/>
    </source>
</evidence>
<feature type="chain" id="PRO_5020422768" evidence="1">
    <location>
        <begin position="20"/>
        <end position="697"/>
    </location>
</feature>
<sequence>MQRFATGLCLALCLSACEATPSTSLSDPKATLTLNGVQRAEHPDAGDGLLRYTFTPSTEPSIVLEQPALDANRGAIALRMQNMMGWAVTLVVDIQGSRPDQKLHAVIGVPAGPAQTLLVPLHPTSPRAEGMQAAPPMPYENAGERELVATTVEGQWKGGAIERLRISMPSPQAAQVVAFGRLHGEPGDALRSAYTGLVDVYGQYTRATWPEKIADDKALREGARQALAAAGGNQDKYGGTLAGATLKATGWFRTERRDGRWTLVTPEGHAFFSLGVNAVTPDGGRTYVQGREWMFQGLPAAKGEWTPFYGTGDNRNAEASSTQGIGYNHGQWFDFYAANLRRIDGDGWRNAWMQRTATRLRAWGFNTVGNWSDDILAKGQHLPYTRSINIGGVYGNVSSGYDYWGRMPDPFDPRFVAAAEAAVANATKDVRDDPWLLGYFADNELAWAGQGPDGRWGLAQGTLRGESRSDAKQRFIAVLKAKYGDVGKLAQAWGMPLASWDALNATGFQMPSPNEAHPAIVDDASAWLRTYADEYFRVVTEALHRHDPHHLFLGGRFAVNTPEAVASCAKYCDVISFNSYTDVPQHGVDTAAAGKLGKPVLITEFHFGSDDRGPFGKGVVSVWNEQQRGEAYARYVEAAAKDPSIVGAHWFQYTDQPVTGRLLDGENAHIGLVGITDIPFQSFTDAVRAANARALER</sequence>
<protein>
    <submittedName>
        <fullName evidence="2">Beta-agarase</fullName>
    </submittedName>
</protein>
<keyword evidence="1" id="KW-0732">Signal</keyword>
<dbReference type="SUPFAM" id="SSF51445">
    <property type="entry name" value="(Trans)glycosidases"/>
    <property type="match status" value="1"/>
</dbReference>
<reference evidence="2 3" key="1">
    <citation type="submission" date="2019-02" db="EMBL/GenBank/DDBJ databases">
        <title>Dyella amyloliquefaciens sp. nov., isolated from forest soil.</title>
        <authorList>
            <person name="Gao Z.-H."/>
            <person name="Qiu L.-H."/>
        </authorList>
    </citation>
    <scope>NUCLEOTIDE SEQUENCE [LARGE SCALE GENOMIC DNA]</scope>
    <source>
        <strain evidence="2 3">KACC 12747</strain>
    </source>
</reference>
<dbReference type="AlphaFoldDB" id="A0A4R0YJQ8"/>
<dbReference type="Proteomes" id="UP000291822">
    <property type="component" value="Unassembled WGS sequence"/>
</dbReference>
<dbReference type="Gene3D" id="3.20.20.80">
    <property type="entry name" value="Glycosidases"/>
    <property type="match status" value="1"/>
</dbReference>
<feature type="signal peptide" evidence="1">
    <location>
        <begin position="1"/>
        <end position="19"/>
    </location>
</feature>
<gene>
    <name evidence="2" type="ORF">EZM97_25935</name>
</gene>
<organism evidence="2 3">
    <name type="scientific">Dyella soli</name>
    <dbReference type="NCBI Taxonomy" id="522319"/>
    <lineage>
        <taxon>Bacteria</taxon>
        <taxon>Pseudomonadati</taxon>
        <taxon>Pseudomonadota</taxon>
        <taxon>Gammaproteobacteria</taxon>
        <taxon>Lysobacterales</taxon>
        <taxon>Rhodanobacteraceae</taxon>
        <taxon>Dyella</taxon>
    </lineage>
</organism>
<keyword evidence="3" id="KW-1185">Reference proteome</keyword>
<dbReference type="EMBL" id="SJTG01000004">
    <property type="protein sequence ID" value="TCI08712.1"/>
    <property type="molecule type" value="Genomic_DNA"/>
</dbReference>
<dbReference type="InterPro" id="IPR017853">
    <property type="entry name" value="GH"/>
</dbReference>
<evidence type="ECO:0000256" key="1">
    <source>
        <dbReference type="SAM" id="SignalP"/>
    </source>
</evidence>
<evidence type="ECO:0000313" key="2">
    <source>
        <dbReference type="EMBL" id="TCI08712.1"/>
    </source>
</evidence>
<name>A0A4R0YJQ8_9GAMM</name>
<comment type="caution">
    <text evidence="2">The sequence shown here is derived from an EMBL/GenBank/DDBJ whole genome shotgun (WGS) entry which is preliminary data.</text>
</comment>
<accession>A0A4R0YJQ8</accession>